<reference evidence="2" key="1">
    <citation type="submission" date="2021-01" db="EMBL/GenBank/DDBJ databases">
        <authorList>
            <person name="Corre E."/>
            <person name="Pelletier E."/>
            <person name="Niang G."/>
            <person name="Scheremetjew M."/>
            <person name="Finn R."/>
            <person name="Kale V."/>
            <person name="Holt S."/>
            <person name="Cochrane G."/>
            <person name="Meng A."/>
            <person name="Brown T."/>
            <person name="Cohen L."/>
        </authorList>
    </citation>
    <scope>NUCLEOTIDE SEQUENCE</scope>
    <source>
        <strain evidence="2">B650</strain>
    </source>
</reference>
<dbReference type="PANTHER" id="PTHR24121:SF21">
    <property type="entry name" value="ANKYRIN REPEAT FAMILY PROTEIN"/>
    <property type="match status" value="1"/>
</dbReference>
<sequence length="677" mass="75139">MKQASLCNLELWRLIQESNWKDAEAFLLRKNNTSPAKKSFKCCDNVPSWSPPTSKVIVPNLLLASLEKCAPSKFVSMLLHSDKTLTCDDEDRSDGCAALALHLAIQNRYTLDIIKTIVLDCAPKSIETPTADGKLPLYWSILCSRECEIVLFLLECNRNAAAVPLPQSRYLPIHAATFRKYSLEVIQSLVEAYPKGLKTSIEFSNHLPLHLAIQSKADASVIRYLVGQYSAAAAAKTSDGSLPIHLLLMDPVMAQNGMLECLVEVCPGSLKVGDGKMRSPLHLALETKLDYSIIEYILEKGDTSLLNISCQDGNFPIHCAVSRKCPLIVIRLVAKDNLDCLNKPNSKGQLPLHIAVEMKCDIEVIDFLIERNKQAAAIKAKGGEYLLFEAISYDYPFEVIKSLVSAFPDVLKMTNSKGEYPLHVAIKRNDMSCAMLFLSMFQNSAAFKVGNELALHMAIEYCVSTELICALLLSFPRSIHITSNGKFPRDLTSFSSEPLILIALEKPVSYWALNAHQIKSKSLMDVAADVMNDLEVNGVATPNKHVDEHFVKQIVTEALTKMKKGEEQHRKETIQCVERSMELLRNDIRKEVLAGFEPILSCLDTMSKELDNIRTELKSDAANKLSAEDVLQRVEAEFGGELQNLKAAVTARLDALEDSMPDTSSSSNSFETSCEDY</sequence>
<dbReference type="EMBL" id="HBGY01033865">
    <property type="protein sequence ID" value="CAD9614970.1"/>
    <property type="molecule type" value="Transcribed_RNA"/>
</dbReference>
<evidence type="ECO:0008006" key="3">
    <source>
        <dbReference type="Google" id="ProtNLM"/>
    </source>
</evidence>
<accession>A0A7S2LUW0</accession>
<name>A0A7S2LUW0_9STRA</name>
<dbReference type="Pfam" id="PF12796">
    <property type="entry name" value="Ank_2"/>
    <property type="match status" value="1"/>
</dbReference>
<dbReference type="PANTHER" id="PTHR24121">
    <property type="entry name" value="NO MECHANORECEPTOR POTENTIAL C, ISOFORM D-RELATED"/>
    <property type="match status" value="1"/>
</dbReference>
<organism evidence="2">
    <name type="scientific">Leptocylindrus danicus</name>
    <dbReference type="NCBI Taxonomy" id="163516"/>
    <lineage>
        <taxon>Eukaryota</taxon>
        <taxon>Sar</taxon>
        <taxon>Stramenopiles</taxon>
        <taxon>Ochrophyta</taxon>
        <taxon>Bacillariophyta</taxon>
        <taxon>Coscinodiscophyceae</taxon>
        <taxon>Chaetocerotophycidae</taxon>
        <taxon>Leptocylindrales</taxon>
        <taxon>Leptocylindraceae</taxon>
        <taxon>Leptocylindrus</taxon>
    </lineage>
</organism>
<evidence type="ECO:0000256" key="1">
    <source>
        <dbReference type="SAM" id="MobiDB-lite"/>
    </source>
</evidence>
<evidence type="ECO:0000313" key="2">
    <source>
        <dbReference type="EMBL" id="CAD9614970.1"/>
    </source>
</evidence>
<dbReference type="Gene3D" id="1.25.40.20">
    <property type="entry name" value="Ankyrin repeat-containing domain"/>
    <property type="match status" value="2"/>
</dbReference>
<dbReference type="InterPro" id="IPR036770">
    <property type="entry name" value="Ankyrin_rpt-contain_sf"/>
</dbReference>
<protein>
    <recommendedName>
        <fullName evidence="3">Ankyrin repeat-containing protein</fullName>
    </recommendedName>
</protein>
<proteinExistence type="predicted"/>
<dbReference type="SMART" id="SM00248">
    <property type="entry name" value="ANK"/>
    <property type="match status" value="9"/>
</dbReference>
<dbReference type="SUPFAM" id="SSF48403">
    <property type="entry name" value="Ankyrin repeat"/>
    <property type="match status" value="2"/>
</dbReference>
<dbReference type="InterPro" id="IPR002110">
    <property type="entry name" value="Ankyrin_rpt"/>
</dbReference>
<feature type="region of interest" description="Disordered" evidence="1">
    <location>
        <begin position="658"/>
        <end position="677"/>
    </location>
</feature>
<dbReference type="AlphaFoldDB" id="A0A7S2LUW0"/>
<gene>
    <name evidence="2" type="ORF">LDAN0321_LOCUS21283</name>
</gene>